<reference evidence="1" key="1">
    <citation type="journal article" date="2020" name="Stud. Mycol.">
        <title>101 Dothideomycetes genomes: a test case for predicting lifestyles and emergence of pathogens.</title>
        <authorList>
            <person name="Haridas S."/>
            <person name="Albert R."/>
            <person name="Binder M."/>
            <person name="Bloem J."/>
            <person name="Labutti K."/>
            <person name="Salamov A."/>
            <person name="Andreopoulos B."/>
            <person name="Baker S."/>
            <person name="Barry K."/>
            <person name="Bills G."/>
            <person name="Bluhm B."/>
            <person name="Cannon C."/>
            <person name="Castanera R."/>
            <person name="Culley D."/>
            <person name="Daum C."/>
            <person name="Ezra D."/>
            <person name="Gonzalez J."/>
            <person name="Henrissat B."/>
            <person name="Kuo A."/>
            <person name="Liang C."/>
            <person name="Lipzen A."/>
            <person name="Lutzoni F."/>
            <person name="Magnuson J."/>
            <person name="Mondo S."/>
            <person name="Nolan M."/>
            <person name="Ohm R."/>
            <person name="Pangilinan J."/>
            <person name="Park H.-J."/>
            <person name="Ramirez L."/>
            <person name="Alfaro M."/>
            <person name="Sun H."/>
            <person name="Tritt A."/>
            <person name="Yoshinaga Y."/>
            <person name="Zwiers L.-H."/>
            <person name="Turgeon B."/>
            <person name="Goodwin S."/>
            <person name="Spatafora J."/>
            <person name="Crous P."/>
            <person name="Grigoriev I."/>
        </authorList>
    </citation>
    <scope>NUCLEOTIDE SEQUENCE</scope>
    <source>
        <strain evidence="1">CBS 116005</strain>
    </source>
</reference>
<gene>
    <name evidence="1" type="ORF">EJ03DRAFT_6750</name>
</gene>
<sequence length="74" mass="8293">MIADVSKSKSSLSTAPLLCYSCTAMGLTLLARHCFHSLEQDSIYNSISILLAPERTEWILEQIVVVDLIPRSRR</sequence>
<dbReference type="Proteomes" id="UP000799436">
    <property type="component" value="Unassembled WGS sequence"/>
</dbReference>
<evidence type="ECO:0000313" key="1">
    <source>
        <dbReference type="EMBL" id="KAF2774441.1"/>
    </source>
</evidence>
<accession>A0A6G1LNB2</accession>
<proteinExistence type="predicted"/>
<name>A0A6G1LNB2_9PEZI</name>
<dbReference type="EMBL" id="ML995808">
    <property type="protein sequence ID" value="KAF2774441.1"/>
    <property type="molecule type" value="Genomic_DNA"/>
</dbReference>
<protein>
    <submittedName>
        <fullName evidence="1">Uncharacterized protein</fullName>
    </submittedName>
</protein>
<evidence type="ECO:0000313" key="2">
    <source>
        <dbReference type="Proteomes" id="UP000799436"/>
    </source>
</evidence>
<keyword evidence="2" id="KW-1185">Reference proteome</keyword>
<organism evidence="1 2">
    <name type="scientific">Teratosphaeria nubilosa</name>
    <dbReference type="NCBI Taxonomy" id="161662"/>
    <lineage>
        <taxon>Eukaryota</taxon>
        <taxon>Fungi</taxon>
        <taxon>Dikarya</taxon>
        <taxon>Ascomycota</taxon>
        <taxon>Pezizomycotina</taxon>
        <taxon>Dothideomycetes</taxon>
        <taxon>Dothideomycetidae</taxon>
        <taxon>Mycosphaerellales</taxon>
        <taxon>Teratosphaeriaceae</taxon>
        <taxon>Teratosphaeria</taxon>
    </lineage>
</organism>
<dbReference type="AlphaFoldDB" id="A0A6G1LNB2"/>